<comment type="caution">
    <text evidence="2">The sequence shown here is derived from an EMBL/GenBank/DDBJ whole genome shotgun (WGS) entry which is preliminary data.</text>
</comment>
<dbReference type="Proteomes" id="UP001201273">
    <property type="component" value="Unassembled WGS sequence"/>
</dbReference>
<reference evidence="2 3" key="1">
    <citation type="journal article" date="2022" name="Environ. Microbiol. Rep.">
        <title>Eco-phylogenetic analyses reveal divergent evolution of vitamin B12 metabolism in the marine bacterial family 'Psychromonadaceae'.</title>
        <authorList>
            <person name="Jin X."/>
            <person name="Yang Y."/>
            <person name="Cao H."/>
            <person name="Gao B."/>
            <person name="Zhao Z."/>
        </authorList>
    </citation>
    <scope>NUCLEOTIDE SEQUENCE [LARGE SCALE GENOMIC DNA]</scope>
    <source>
        <strain evidence="2 3">MKS20</strain>
    </source>
</reference>
<evidence type="ECO:0000313" key="3">
    <source>
        <dbReference type="Proteomes" id="UP001201273"/>
    </source>
</evidence>
<sequence length="339" mass="38628">MDIPISEIIAENPITASIFLMVATIGLLVKAITGLINFYEDTYIKRYLKRLNSFDASNIKDEQLCKHLESVKEAEIFFLTSGVRTSSHSIAMLMKIHEMGLIAHHELKRVEPYLRADGEKIRVAVTWVDKCRFIYSLTMSLLMISIGSFIFAYFTISYGLEGALTGVITFSVTAIFSAWVLREFINYRMLQRTTEKLSRLNLLTNPDELIIWSFRNHKKRTKHRMISRLYNMSLEEICQDVKPKLSDKSYALGVVLVLLSIILAIIAIPFLVFLEVEYNTKIVVFLWLAISIPFVIGAISESIKLTYSAIDKYRILKTAAPIFLTLVSIRHSAANLGIK</sequence>
<feature type="transmembrane region" description="Helical" evidence="1">
    <location>
        <begin position="162"/>
        <end position="181"/>
    </location>
</feature>
<feature type="transmembrane region" description="Helical" evidence="1">
    <location>
        <begin position="250"/>
        <end position="272"/>
    </location>
</feature>
<keyword evidence="3" id="KW-1185">Reference proteome</keyword>
<proteinExistence type="predicted"/>
<feature type="transmembrane region" description="Helical" evidence="1">
    <location>
        <begin position="284"/>
        <end position="303"/>
    </location>
</feature>
<gene>
    <name evidence="2" type="ORF">K6Y31_14355</name>
</gene>
<dbReference type="EMBL" id="JAIMJA010000014">
    <property type="protein sequence ID" value="MCE2595991.1"/>
    <property type="molecule type" value="Genomic_DNA"/>
</dbReference>
<evidence type="ECO:0000256" key="1">
    <source>
        <dbReference type="SAM" id="Phobius"/>
    </source>
</evidence>
<keyword evidence="1" id="KW-0472">Membrane</keyword>
<keyword evidence="1" id="KW-0812">Transmembrane</keyword>
<dbReference type="RefSeq" id="WP_233053653.1">
    <property type="nucleotide sequence ID" value="NZ_JAIMJA010000014.1"/>
</dbReference>
<accession>A0ABS8WED8</accession>
<keyword evidence="1" id="KW-1133">Transmembrane helix</keyword>
<organism evidence="2 3">
    <name type="scientific">Motilimonas cestriensis</name>
    <dbReference type="NCBI Taxonomy" id="2742685"/>
    <lineage>
        <taxon>Bacteria</taxon>
        <taxon>Pseudomonadati</taxon>
        <taxon>Pseudomonadota</taxon>
        <taxon>Gammaproteobacteria</taxon>
        <taxon>Alteromonadales</taxon>
        <taxon>Alteromonadales genera incertae sedis</taxon>
        <taxon>Motilimonas</taxon>
    </lineage>
</organism>
<feature type="transmembrane region" description="Helical" evidence="1">
    <location>
        <begin position="133"/>
        <end position="156"/>
    </location>
</feature>
<feature type="transmembrane region" description="Helical" evidence="1">
    <location>
        <begin position="14"/>
        <end position="39"/>
    </location>
</feature>
<name>A0ABS8WED8_9GAMM</name>
<evidence type="ECO:0000313" key="2">
    <source>
        <dbReference type="EMBL" id="MCE2595991.1"/>
    </source>
</evidence>
<protein>
    <submittedName>
        <fullName evidence="2">Uncharacterized protein</fullName>
    </submittedName>
</protein>